<dbReference type="AlphaFoldDB" id="A0A2G1MFP6"/>
<dbReference type="GO" id="GO:0003677">
    <property type="term" value="F:DNA binding"/>
    <property type="evidence" value="ECO:0007669"/>
    <property type="project" value="UniProtKB-KW"/>
</dbReference>
<evidence type="ECO:0000256" key="4">
    <source>
        <dbReference type="ARBA" id="ARBA00023172"/>
    </source>
</evidence>
<dbReference type="GO" id="GO:0006310">
    <property type="term" value="P:DNA recombination"/>
    <property type="evidence" value="ECO:0007669"/>
    <property type="project" value="UniProtKB-KW"/>
</dbReference>
<keyword evidence="3" id="KW-0238">DNA-binding</keyword>
<dbReference type="OrthoDB" id="7222937at2"/>
<protein>
    <recommendedName>
        <fullName evidence="5">Tyr recombinase domain-containing protein</fullName>
    </recommendedName>
</protein>
<sequence length="406" mass="45773">MPEKLTEGLIKGLKFEDKPTTVRDAKVTGLMVAVNKTGKSYKVQRDLWQGQRGRRKLVKTVRHTLGTTEELTLEEARTRAAAVIDQIKRGIDPNAPAADPAADAGTWTVRRLYEEYIADMRARDCAERSVENMLDRLNRYLSGWADTPLTEIKRSMAREEHRRITRDHGGPSANKTLRDFRAAYNFALKVVDDPDALPGNPVAAVTFNKERSSNRVIMPEDLPDWWAKIHALPNPLRRDMHTLGLLSGLRPGTLVSLRRDWVRAADRAISIPRMKSGRSFDLPLSGRMVEVVDRILVAGAVLFPKSEWLFPTRSSKTGEVIATQVWKEKALPSDTGHILRHTYRTIAQREGIDRVNARLLLDHTVPGIDGVYIHERALFDTLLAEQERMTAAIFALLEPEQQKIAG</sequence>
<name>A0A2G1MFP6_9RHOB</name>
<comment type="similarity">
    <text evidence="1">Belongs to the 'phage' integrase family.</text>
</comment>
<dbReference type="PROSITE" id="PS51898">
    <property type="entry name" value="TYR_RECOMBINASE"/>
    <property type="match status" value="1"/>
</dbReference>
<evidence type="ECO:0000256" key="3">
    <source>
        <dbReference type="ARBA" id="ARBA00023125"/>
    </source>
</evidence>
<keyword evidence="4" id="KW-0233">DNA recombination</keyword>
<gene>
    <name evidence="6" type="ORF">CJ301_10775</name>
</gene>
<evidence type="ECO:0000259" key="5">
    <source>
        <dbReference type="PROSITE" id="PS51898"/>
    </source>
</evidence>
<dbReference type="Pfam" id="PF00589">
    <property type="entry name" value="Phage_integrase"/>
    <property type="match status" value="1"/>
</dbReference>
<comment type="caution">
    <text evidence="6">The sequence shown here is derived from an EMBL/GenBank/DDBJ whole genome shotgun (WGS) entry which is preliminary data.</text>
</comment>
<dbReference type="InterPro" id="IPR011010">
    <property type="entry name" value="DNA_brk_join_enz"/>
</dbReference>
<dbReference type="InterPro" id="IPR038488">
    <property type="entry name" value="Integrase_DNA-bd_sf"/>
</dbReference>
<dbReference type="GO" id="GO:0015074">
    <property type="term" value="P:DNA integration"/>
    <property type="evidence" value="ECO:0007669"/>
    <property type="project" value="UniProtKB-KW"/>
</dbReference>
<dbReference type="EMBL" id="NQWH01000014">
    <property type="protein sequence ID" value="PHP27507.1"/>
    <property type="molecule type" value="Genomic_DNA"/>
</dbReference>
<dbReference type="Gene3D" id="1.10.150.130">
    <property type="match status" value="1"/>
</dbReference>
<evidence type="ECO:0000256" key="2">
    <source>
        <dbReference type="ARBA" id="ARBA00022908"/>
    </source>
</evidence>
<evidence type="ECO:0000313" key="7">
    <source>
        <dbReference type="Proteomes" id="UP000221860"/>
    </source>
</evidence>
<dbReference type="InterPro" id="IPR002104">
    <property type="entry name" value="Integrase_catalytic"/>
</dbReference>
<dbReference type="RefSeq" id="WP_099277214.1">
    <property type="nucleotide sequence ID" value="NZ_KZ304960.1"/>
</dbReference>
<keyword evidence="2" id="KW-0229">DNA integration</keyword>
<dbReference type="Gene3D" id="3.30.160.390">
    <property type="entry name" value="Integrase, DNA-binding domain"/>
    <property type="match status" value="1"/>
</dbReference>
<dbReference type="Gene3D" id="1.10.443.10">
    <property type="entry name" value="Intergrase catalytic core"/>
    <property type="match status" value="1"/>
</dbReference>
<dbReference type="InterPro" id="IPR025166">
    <property type="entry name" value="Integrase_DNA_bind_dom"/>
</dbReference>
<accession>A0A2G1MFP6</accession>
<proteinExistence type="inferred from homology"/>
<dbReference type="InterPro" id="IPR050808">
    <property type="entry name" value="Phage_Integrase"/>
</dbReference>
<dbReference type="InterPro" id="IPR010998">
    <property type="entry name" value="Integrase_recombinase_N"/>
</dbReference>
<feature type="domain" description="Tyr recombinase" evidence="5">
    <location>
        <begin position="213"/>
        <end position="388"/>
    </location>
</feature>
<keyword evidence="7" id="KW-1185">Reference proteome</keyword>
<dbReference type="Proteomes" id="UP000221860">
    <property type="component" value="Unassembled WGS sequence"/>
</dbReference>
<reference evidence="6 7" key="1">
    <citation type="submission" date="2017-08" db="EMBL/GenBank/DDBJ databases">
        <title>Draft Genome Sequence of Loktanella cinnabarina Strain XM1, Isolated from Coastal Surface Water.</title>
        <authorList>
            <person name="Ma R."/>
            <person name="Wang J."/>
            <person name="Wang Q."/>
            <person name="Ma Z."/>
            <person name="Li J."/>
            <person name="Chen L."/>
        </authorList>
    </citation>
    <scope>NUCLEOTIDE SEQUENCE [LARGE SCALE GENOMIC DNA]</scope>
    <source>
        <strain evidence="6 7">XM1</strain>
    </source>
</reference>
<dbReference type="PANTHER" id="PTHR30629:SF2">
    <property type="entry name" value="PROPHAGE INTEGRASE INTS-RELATED"/>
    <property type="match status" value="1"/>
</dbReference>
<dbReference type="SUPFAM" id="SSF56349">
    <property type="entry name" value="DNA breaking-rejoining enzymes"/>
    <property type="match status" value="1"/>
</dbReference>
<dbReference type="InterPro" id="IPR013762">
    <property type="entry name" value="Integrase-like_cat_sf"/>
</dbReference>
<organism evidence="6 7">
    <name type="scientific">Limimaricola cinnabarinus</name>
    <dbReference type="NCBI Taxonomy" id="1125964"/>
    <lineage>
        <taxon>Bacteria</taxon>
        <taxon>Pseudomonadati</taxon>
        <taxon>Pseudomonadota</taxon>
        <taxon>Alphaproteobacteria</taxon>
        <taxon>Rhodobacterales</taxon>
        <taxon>Paracoccaceae</taxon>
        <taxon>Limimaricola</taxon>
    </lineage>
</organism>
<evidence type="ECO:0000256" key="1">
    <source>
        <dbReference type="ARBA" id="ARBA00008857"/>
    </source>
</evidence>
<dbReference type="Pfam" id="PF13356">
    <property type="entry name" value="Arm-DNA-bind_3"/>
    <property type="match status" value="1"/>
</dbReference>
<dbReference type="PANTHER" id="PTHR30629">
    <property type="entry name" value="PROPHAGE INTEGRASE"/>
    <property type="match status" value="1"/>
</dbReference>
<evidence type="ECO:0000313" key="6">
    <source>
        <dbReference type="EMBL" id="PHP27507.1"/>
    </source>
</evidence>